<sequence length="199" mass="22195">MTLFKSEHRSPRYISMTGDLKSSRPRTASKRPGSAMYRVYDYQRVPASVPPMVHPPSLSKRPRSSSSTRPLSRDRLPSKSSSRTSSSSSRRARLRMEELQTIKRELKMIKVQIDGLLDSLDRMDRQRRHHTGSPPAWGGSLASSPHNTLASSSEGSPSPQSSRSRAHRDGDAESPEPGEASDDEQQAMNHHSSDLEDDM</sequence>
<feature type="compositionally biased region" description="Acidic residues" evidence="2">
    <location>
        <begin position="172"/>
        <end position="185"/>
    </location>
</feature>
<dbReference type="GO" id="GO:0003723">
    <property type="term" value="F:RNA binding"/>
    <property type="evidence" value="ECO:0007669"/>
    <property type="project" value="UniProtKB-KW"/>
</dbReference>
<feature type="compositionally biased region" description="Low complexity" evidence="2">
    <location>
        <begin position="55"/>
        <end position="70"/>
    </location>
</feature>
<dbReference type="PANTHER" id="PTHR13968">
    <property type="entry name" value="HETEROGENEOUS NUCLEAR RIBONUCLEOPROTEIN"/>
    <property type="match status" value="1"/>
</dbReference>
<evidence type="ECO:0000256" key="2">
    <source>
        <dbReference type="SAM" id="MobiDB-lite"/>
    </source>
</evidence>
<reference evidence="3" key="2">
    <citation type="submission" date="2025-08" db="UniProtKB">
        <authorList>
            <consortium name="Ensembl"/>
        </authorList>
    </citation>
    <scope>IDENTIFICATION</scope>
</reference>
<evidence type="ECO:0000313" key="4">
    <source>
        <dbReference type="Proteomes" id="UP000694397"/>
    </source>
</evidence>
<evidence type="ECO:0000256" key="1">
    <source>
        <dbReference type="ARBA" id="ARBA00022884"/>
    </source>
</evidence>
<feature type="compositionally biased region" description="Low complexity" evidence="2">
    <location>
        <begin position="151"/>
        <end position="163"/>
    </location>
</feature>
<dbReference type="GeneTree" id="ENSGT00940000168437"/>
<organism evidence="3 4">
    <name type="scientific">Scleropages formosus</name>
    <name type="common">Asian bonytongue</name>
    <name type="synonym">Osteoglossum formosum</name>
    <dbReference type="NCBI Taxonomy" id="113540"/>
    <lineage>
        <taxon>Eukaryota</taxon>
        <taxon>Metazoa</taxon>
        <taxon>Chordata</taxon>
        <taxon>Craniata</taxon>
        <taxon>Vertebrata</taxon>
        <taxon>Euteleostomi</taxon>
        <taxon>Actinopterygii</taxon>
        <taxon>Neopterygii</taxon>
        <taxon>Teleostei</taxon>
        <taxon>Osteoglossocephala</taxon>
        <taxon>Osteoglossomorpha</taxon>
        <taxon>Osteoglossiformes</taxon>
        <taxon>Osteoglossidae</taxon>
        <taxon>Scleropages</taxon>
    </lineage>
</organism>
<reference evidence="3" key="3">
    <citation type="submission" date="2025-09" db="UniProtKB">
        <authorList>
            <consortium name="Ensembl"/>
        </authorList>
    </citation>
    <scope>IDENTIFICATION</scope>
</reference>
<feature type="region of interest" description="Disordered" evidence="2">
    <location>
        <begin position="47"/>
        <end position="96"/>
    </location>
</feature>
<reference evidence="3 4" key="1">
    <citation type="submission" date="2019-04" db="EMBL/GenBank/DDBJ databases">
        <authorList>
            <consortium name="Wellcome Sanger Institute Data Sharing"/>
        </authorList>
    </citation>
    <scope>NUCLEOTIDE SEQUENCE [LARGE SCALE GENOMIC DNA]</scope>
</reference>
<feature type="compositionally biased region" description="Low complexity" evidence="2">
    <location>
        <begin position="78"/>
        <end position="89"/>
    </location>
</feature>
<evidence type="ECO:0000313" key="3">
    <source>
        <dbReference type="Ensembl" id="ENSSFOP00015052665.1"/>
    </source>
</evidence>
<feature type="compositionally biased region" description="Basic and acidic residues" evidence="2">
    <location>
        <begin position="1"/>
        <end position="10"/>
    </location>
</feature>
<accession>A0A8C9TWF5</accession>
<dbReference type="AlphaFoldDB" id="A0A8C9TWF5"/>
<dbReference type="InterPro" id="IPR051186">
    <property type="entry name" value="RRM_HNRPC/RALY_subfam"/>
</dbReference>
<feature type="region of interest" description="Disordered" evidence="2">
    <location>
        <begin position="1"/>
        <end position="35"/>
    </location>
</feature>
<dbReference type="GO" id="GO:0005634">
    <property type="term" value="C:nucleus"/>
    <property type="evidence" value="ECO:0007669"/>
    <property type="project" value="TreeGrafter"/>
</dbReference>
<keyword evidence="1" id="KW-0694">RNA-binding</keyword>
<name>A0A8C9TWF5_SCLFO</name>
<gene>
    <name evidence="3" type="primary">LOC108926346</name>
</gene>
<dbReference type="Ensembl" id="ENSSFOT00015082294.1">
    <property type="protein sequence ID" value="ENSSFOP00015052665.1"/>
    <property type="gene ID" value="ENSSFOG00015030264.1"/>
</dbReference>
<keyword evidence="4" id="KW-1185">Reference proteome</keyword>
<feature type="compositionally biased region" description="Polar residues" evidence="2">
    <location>
        <begin position="141"/>
        <end position="150"/>
    </location>
</feature>
<feature type="region of interest" description="Disordered" evidence="2">
    <location>
        <begin position="125"/>
        <end position="199"/>
    </location>
</feature>
<proteinExistence type="predicted"/>
<dbReference type="Proteomes" id="UP000694397">
    <property type="component" value="Chromosome 7"/>
</dbReference>
<dbReference type="PANTHER" id="PTHR13968:SF3">
    <property type="entry name" value="HETEROGENEOUS NUCLEAR RIBONUCLEOPROTEINS C1_C2"/>
    <property type="match status" value="1"/>
</dbReference>
<protein>
    <submittedName>
        <fullName evidence="3">RNA-binding Raly-like protein</fullName>
    </submittedName>
</protein>